<dbReference type="InterPro" id="IPR017853">
    <property type="entry name" value="GH"/>
</dbReference>
<dbReference type="AlphaFoldDB" id="M3IGL9"/>
<dbReference type="eggNOG" id="KOG1066">
    <property type="taxonomic scope" value="Eukaryota"/>
</dbReference>
<comment type="caution">
    <text evidence="15">The sequence shown here is derived from an EMBL/GenBank/DDBJ whole genome shotgun (WGS) entry which is preliminary data.</text>
</comment>
<keyword evidence="8 10" id="KW-0326">Glycosidase</keyword>
<evidence type="ECO:0000256" key="6">
    <source>
        <dbReference type="ARBA" id="ARBA00022824"/>
    </source>
</evidence>
<dbReference type="PROSITE" id="PS51257">
    <property type="entry name" value="PROKAR_LIPOPROTEIN"/>
    <property type="match status" value="1"/>
</dbReference>
<evidence type="ECO:0000256" key="4">
    <source>
        <dbReference type="ARBA" id="ARBA00022729"/>
    </source>
</evidence>
<keyword evidence="4 11" id="KW-0732">Signal</keyword>
<dbReference type="GO" id="GO:0017177">
    <property type="term" value="C:glucosidase II complex"/>
    <property type="evidence" value="ECO:0007669"/>
    <property type="project" value="TreeGrafter"/>
</dbReference>
<dbReference type="SUPFAM" id="SSF51445">
    <property type="entry name" value="(Trans)glycosidases"/>
    <property type="match status" value="1"/>
</dbReference>
<keyword evidence="5 10" id="KW-0378">Hydrolase</keyword>
<feature type="chain" id="PRO_5004034812" description="Glucosidase II subunit alpha" evidence="11">
    <location>
        <begin position="17"/>
        <end position="872"/>
    </location>
</feature>
<comment type="similarity">
    <text evidence="3 10">Belongs to the glycosyl hydrolase 31 family.</text>
</comment>
<dbReference type="STRING" id="1245528.M3IGL9"/>
<keyword evidence="7" id="KW-0325">Glycoprotein</keyword>
<evidence type="ECO:0000256" key="2">
    <source>
        <dbReference type="ARBA" id="ARBA00004833"/>
    </source>
</evidence>
<dbReference type="Pfam" id="PF21365">
    <property type="entry name" value="Glyco_hydro_31_3rd"/>
    <property type="match status" value="1"/>
</dbReference>
<feature type="domain" description="Glycoside hydrolase family 31 TIM barrel" evidence="12">
    <location>
        <begin position="342"/>
        <end position="663"/>
    </location>
</feature>
<keyword evidence="6" id="KW-0256">Endoplasmic reticulum</keyword>
<dbReference type="Gene3D" id="2.60.40.1760">
    <property type="entry name" value="glycosyl hydrolase (family 31)"/>
    <property type="match status" value="1"/>
</dbReference>
<evidence type="ECO:0000256" key="3">
    <source>
        <dbReference type="ARBA" id="ARBA00007806"/>
    </source>
</evidence>
<dbReference type="PROSITE" id="PS00129">
    <property type="entry name" value="GLYCOSYL_HYDROL_F31_1"/>
    <property type="match status" value="1"/>
</dbReference>
<dbReference type="Proteomes" id="UP000011777">
    <property type="component" value="Unassembled WGS sequence"/>
</dbReference>
<comment type="pathway">
    <text evidence="2">Glycan metabolism; N-glycan metabolism.</text>
</comment>
<dbReference type="GO" id="GO:0006491">
    <property type="term" value="P:N-glycan processing"/>
    <property type="evidence" value="ECO:0007669"/>
    <property type="project" value="TreeGrafter"/>
</dbReference>
<feature type="signal peptide" evidence="11">
    <location>
        <begin position="1"/>
        <end position="16"/>
    </location>
</feature>
<dbReference type="InterPro" id="IPR013780">
    <property type="entry name" value="Glyco_hydro_b"/>
</dbReference>
<accession>M3IGL9</accession>
<evidence type="ECO:0000256" key="5">
    <source>
        <dbReference type="ARBA" id="ARBA00022801"/>
    </source>
</evidence>
<evidence type="ECO:0000256" key="1">
    <source>
        <dbReference type="ARBA" id="ARBA00004240"/>
    </source>
</evidence>
<feature type="domain" description="Glycosyl hydrolase family 31 C-terminal" evidence="14">
    <location>
        <begin position="672"/>
        <end position="761"/>
    </location>
</feature>
<dbReference type="Pfam" id="PF01055">
    <property type="entry name" value="Glyco_hydro_31_2nd"/>
    <property type="match status" value="1"/>
</dbReference>
<evidence type="ECO:0000256" key="7">
    <source>
        <dbReference type="ARBA" id="ARBA00023180"/>
    </source>
</evidence>
<dbReference type="OrthoDB" id="1334205at2759"/>
<dbReference type="CDD" id="cd14752">
    <property type="entry name" value="GH31_N"/>
    <property type="match status" value="1"/>
</dbReference>
<evidence type="ECO:0000256" key="9">
    <source>
        <dbReference type="ARBA" id="ARBA00042895"/>
    </source>
</evidence>
<evidence type="ECO:0000313" key="16">
    <source>
        <dbReference type="Proteomes" id="UP000011777"/>
    </source>
</evidence>
<dbReference type="GO" id="GO:0030246">
    <property type="term" value="F:carbohydrate binding"/>
    <property type="evidence" value="ECO:0007669"/>
    <property type="project" value="InterPro"/>
</dbReference>
<dbReference type="CDD" id="cd06603">
    <property type="entry name" value="GH31_GANC_GANAB_alpha"/>
    <property type="match status" value="1"/>
</dbReference>
<dbReference type="PANTHER" id="PTHR22762:SF54">
    <property type="entry name" value="BCDNA.GH04962"/>
    <property type="match status" value="1"/>
</dbReference>
<dbReference type="SUPFAM" id="SSF74650">
    <property type="entry name" value="Galactose mutarotase-like"/>
    <property type="match status" value="1"/>
</dbReference>
<dbReference type="InterPro" id="IPR000322">
    <property type="entry name" value="Glyco_hydro_31_TIM"/>
</dbReference>
<dbReference type="HOGENOM" id="CLU_000631_7_0_1"/>
<dbReference type="Pfam" id="PF13802">
    <property type="entry name" value="Gal_mutarotas_2"/>
    <property type="match status" value="1"/>
</dbReference>
<protein>
    <recommendedName>
        <fullName evidence="9">Glucosidase II subunit alpha</fullName>
    </recommendedName>
</protein>
<evidence type="ECO:0000259" key="13">
    <source>
        <dbReference type="Pfam" id="PF13802"/>
    </source>
</evidence>
<dbReference type="PANTHER" id="PTHR22762">
    <property type="entry name" value="ALPHA-GLUCOSIDASE"/>
    <property type="match status" value="1"/>
</dbReference>
<evidence type="ECO:0000313" key="15">
    <source>
        <dbReference type="EMBL" id="EMG45411.1"/>
    </source>
</evidence>
<dbReference type="InterPro" id="IPR011013">
    <property type="entry name" value="Gal_mutarotase_sf_dom"/>
</dbReference>
<dbReference type="InterPro" id="IPR025887">
    <property type="entry name" value="Glyco_hydro_31_N_dom"/>
</dbReference>
<evidence type="ECO:0000259" key="12">
    <source>
        <dbReference type="Pfam" id="PF01055"/>
    </source>
</evidence>
<dbReference type="GO" id="GO:0090599">
    <property type="term" value="F:alpha-glucosidase activity"/>
    <property type="evidence" value="ECO:0007669"/>
    <property type="project" value="TreeGrafter"/>
</dbReference>
<name>M3IGL9_CANMX</name>
<evidence type="ECO:0000256" key="8">
    <source>
        <dbReference type="ARBA" id="ARBA00023295"/>
    </source>
</evidence>
<evidence type="ECO:0000256" key="11">
    <source>
        <dbReference type="SAM" id="SignalP"/>
    </source>
</evidence>
<dbReference type="GO" id="GO:0005975">
    <property type="term" value="P:carbohydrate metabolic process"/>
    <property type="evidence" value="ECO:0007669"/>
    <property type="project" value="InterPro"/>
</dbReference>
<dbReference type="SUPFAM" id="SSF51011">
    <property type="entry name" value="Glycosyl hydrolase domain"/>
    <property type="match status" value="1"/>
</dbReference>
<comment type="subcellular location">
    <subcellularLocation>
        <location evidence="1">Endoplasmic reticulum</location>
    </subcellularLocation>
</comment>
<organism evidence="15 16">
    <name type="scientific">Candida maltosa (strain Xu316)</name>
    <name type="common">Yeast</name>
    <dbReference type="NCBI Taxonomy" id="1245528"/>
    <lineage>
        <taxon>Eukaryota</taxon>
        <taxon>Fungi</taxon>
        <taxon>Dikarya</taxon>
        <taxon>Ascomycota</taxon>
        <taxon>Saccharomycotina</taxon>
        <taxon>Pichiomycetes</taxon>
        <taxon>Debaryomycetaceae</taxon>
        <taxon>Candida/Lodderomyces clade</taxon>
        <taxon>Candida</taxon>
    </lineage>
</organism>
<proteinExistence type="inferred from homology"/>
<sequence>MKLLLAIVFFISYGCAVKDYLFKTCAQSGFCHRNRHYAKEVANSANFTSPYSVNSIESNDGVITGVIVKDLPQLDVNIELPFEITIVEDSFRFRLSEKRDPIPGHVNSDRYNETEKWAFKDQLAVDRNVQLSKSHHQADVKYGNHEVIITFHPITFVFKYNGKEQLRINEQQFLNIEHRRSEEDNELHLLPQESSFDMFHDSFDDSKSDSLPLGPESVAVDFSLVGFSNLYGIPEHADSLLLKDTSTKEPYRLYNVDIFEYETDSRLPMYGSIPFLTATKPDASVGIFWVNSADSYIDIKKDTDSSTVHWISENGLLDFVVIIEDSPNKVTQQYGKITGFTQLPPLFSLGYHQCRWNYNDQKDVLDVHAKFDEYEIPYDTIWLDIEYTDNKKYFTWDKETFPDPEKMLNVLDRTGRNLVAIIDPHIKTGYDVSNEILKKNIAMKNSANEPYFGHCWPGESIWIDSLNPDCQNFWNKKHKQFMTPAHNIYLWNDMNEPSVFNGPETSAPKDNLFHGQWELRSIHNLYGLSYHERTYNALLDRLPSQRPFILTRSYFAGSQRTAAMWTGDNMSKWEYLKISIPMVLTSNVVGMPFAGADVGGFFGNPTNELLTRWYQTGIWYPFFRAHAHIDSRRREPWLAGEPYTGYIRDAIKLRYALLPVFYTSFYESSINGTPVLKPLFYENPQNLENYNIDDEFFVGNSGILVKPITSEGEKEVQFALPDDEVYYDFTNGVLGKVYKKGSKQEVGLDDIPILLKGGSIIPLKTRYRRSSKLMKLDPYSLIIALDKQGKATGKLYADDGETFTKGVEVNFSVDKNTIRATVTGEYLPIPIEKITIVSGHDLVTIANSHVNINSNWELPFEFTSTHIDHDEL</sequence>
<feature type="domain" description="Glycoside hydrolase family 31 N-terminal" evidence="13">
    <location>
        <begin position="81"/>
        <end position="298"/>
    </location>
</feature>
<dbReference type="InterPro" id="IPR030458">
    <property type="entry name" value="Glyco_hydro_31_AS"/>
</dbReference>
<evidence type="ECO:0000256" key="10">
    <source>
        <dbReference type="RuleBase" id="RU361185"/>
    </source>
</evidence>
<dbReference type="Gene3D" id="3.20.20.80">
    <property type="entry name" value="Glycosidases"/>
    <property type="match status" value="1"/>
</dbReference>
<gene>
    <name evidence="15" type="ORF">G210_4404</name>
</gene>
<dbReference type="SMR" id="M3IGL9"/>
<dbReference type="InterPro" id="IPR048395">
    <property type="entry name" value="Glyco_hydro_31_C"/>
</dbReference>
<reference evidence="15 16" key="1">
    <citation type="submission" date="2013-02" db="EMBL/GenBank/DDBJ databases">
        <title>Genome sequence of Candida maltosa Xu316, a potential industrial strain for xylitol and ethanol production.</title>
        <authorList>
            <person name="Yu J."/>
            <person name="Wang Q."/>
            <person name="Geng X."/>
            <person name="Bao W."/>
            <person name="He P."/>
            <person name="Cai J."/>
        </authorList>
    </citation>
    <scope>NUCLEOTIDE SEQUENCE [LARGE SCALE GENOMIC DNA]</scope>
    <source>
        <strain evidence="16">Xu316</strain>
    </source>
</reference>
<evidence type="ECO:0000259" key="14">
    <source>
        <dbReference type="Pfam" id="PF21365"/>
    </source>
</evidence>
<dbReference type="OMA" id="TVHQPLW"/>
<dbReference type="EMBL" id="AOGT01002482">
    <property type="protein sequence ID" value="EMG45411.1"/>
    <property type="molecule type" value="Genomic_DNA"/>
</dbReference>
<keyword evidence="16" id="KW-1185">Reference proteome</keyword>
<dbReference type="Gene3D" id="2.60.40.1180">
    <property type="entry name" value="Golgi alpha-mannosidase II"/>
    <property type="match status" value="2"/>
</dbReference>